<feature type="region of interest" description="Disordered" evidence="1">
    <location>
        <begin position="106"/>
        <end position="127"/>
    </location>
</feature>
<name>A0A7J7M8L4_9MAGN</name>
<comment type="caution">
    <text evidence="2">The sequence shown here is derived from an EMBL/GenBank/DDBJ whole genome shotgun (WGS) entry which is preliminary data.</text>
</comment>
<keyword evidence="3" id="KW-1185">Reference proteome</keyword>
<dbReference type="EMBL" id="JACGCM010001710">
    <property type="protein sequence ID" value="KAF6151213.1"/>
    <property type="molecule type" value="Genomic_DNA"/>
</dbReference>
<organism evidence="2 3">
    <name type="scientific">Kingdonia uniflora</name>
    <dbReference type="NCBI Taxonomy" id="39325"/>
    <lineage>
        <taxon>Eukaryota</taxon>
        <taxon>Viridiplantae</taxon>
        <taxon>Streptophyta</taxon>
        <taxon>Embryophyta</taxon>
        <taxon>Tracheophyta</taxon>
        <taxon>Spermatophyta</taxon>
        <taxon>Magnoliopsida</taxon>
        <taxon>Ranunculales</taxon>
        <taxon>Circaeasteraceae</taxon>
        <taxon>Kingdonia</taxon>
    </lineage>
</organism>
<sequence>SDVVRSLRATGWIEAHHYITGHHVDYDAYWRHVSYGALMSDIARCGNIDIPGRGALIDGVTFLRVEFFTIDFSTQATQILPPRLEYRLSQLNDYFDGEGVVVDWEDDESEAETSQAGTSRGRGLRGITSQGGPLLPLLDDQDERGDRFSCLVSLMYVIVVYRYWPMHILLECMDI</sequence>
<accession>A0A7J7M8L4</accession>
<dbReference type="Proteomes" id="UP000541444">
    <property type="component" value="Unassembled WGS sequence"/>
</dbReference>
<dbReference type="AlphaFoldDB" id="A0A7J7M8L4"/>
<gene>
    <name evidence="2" type="ORF">GIB67_037421</name>
</gene>
<evidence type="ECO:0000256" key="1">
    <source>
        <dbReference type="SAM" id="MobiDB-lite"/>
    </source>
</evidence>
<evidence type="ECO:0000313" key="2">
    <source>
        <dbReference type="EMBL" id="KAF6151213.1"/>
    </source>
</evidence>
<evidence type="ECO:0000313" key="3">
    <source>
        <dbReference type="Proteomes" id="UP000541444"/>
    </source>
</evidence>
<reference evidence="2 3" key="1">
    <citation type="journal article" date="2020" name="IScience">
        <title>Genome Sequencing of the Endangered Kingdonia uniflora (Circaeasteraceae, Ranunculales) Reveals Potential Mechanisms of Evolutionary Specialization.</title>
        <authorList>
            <person name="Sun Y."/>
            <person name="Deng T."/>
            <person name="Zhang A."/>
            <person name="Moore M.J."/>
            <person name="Landis J.B."/>
            <person name="Lin N."/>
            <person name="Zhang H."/>
            <person name="Zhang X."/>
            <person name="Huang J."/>
            <person name="Zhang X."/>
            <person name="Sun H."/>
            <person name="Wang H."/>
        </authorList>
    </citation>
    <scope>NUCLEOTIDE SEQUENCE [LARGE SCALE GENOMIC DNA]</scope>
    <source>
        <strain evidence="2">TB1705</strain>
        <tissue evidence="2">Leaf</tissue>
    </source>
</reference>
<feature type="non-terminal residue" evidence="2">
    <location>
        <position position="1"/>
    </location>
</feature>
<proteinExistence type="predicted"/>
<protein>
    <submittedName>
        <fullName evidence="2">Uncharacterized protein</fullName>
    </submittedName>
</protein>